<dbReference type="NCBIfam" id="TIGR00326">
    <property type="entry name" value="eubact_ribD"/>
    <property type="match status" value="1"/>
</dbReference>
<keyword evidence="10 12" id="KW-0560">Oxidoreductase</keyword>
<comment type="similarity">
    <text evidence="4 12">In the N-terminal section; belongs to the cytidine and deoxycytidylate deaminase family.</text>
</comment>
<feature type="domain" description="CMP/dCMP-type deaminase" evidence="16">
    <location>
        <begin position="2"/>
        <end position="133"/>
    </location>
</feature>
<feature type="binding site" evidence="15">
    <location>
        <position position="51"/>
    </location>
    <ligand>
        <name>Zn(2+)</name>
        <dbReference type="ChEBI" id="CHEBI:29105"/>
        <note>catalytic</note>
    </ligand>
</feature>
<keyword evidence="6 12" id="KW-0686">Riboflavin biosynthesis</keyword>
<dbReference type="InterPro" id="IPR016193">
    <property type="entry name" value="Cytidine_deaminase-like"/>
</dbReference>
<evidence type="ECO:0000256" key="4">
    <source>
        <dbReference type="ARBA" id="ARBA00005259"/>
    </source>
</evidence>
<dbReference type="InterPro" id="IPR002125">
    <property type="entry name" value="CMP_dCMP_dom"/>
</dbReference>
<dbReference type="UniPathway" id="UPA00275">
    <property type="reaction ID" value="UER00401"/>
</dbReference>
<dbReference type="EC" id="1.1.1.193" evidence="12"/>
<dbReference type="InterPro" id="IPR004794">
    <property type="entry name" value="Eubact_RibD"/>
</dbReference>
<dbReference type="SUPFAM" id="SSF53597">
    <property type="entry name" value="Dihydrofolate reductase-like"/>
    <property type="match status" value="1"/>
</dbReference>
<feature type="binding site" evidence="14">
    <location>
        <position position="214"/>
    </location>
    <ligand>
        <name>substrate</name>
    </ligand>
</feature>
<comment type="caution">
    <text evidence="17">The sequence shown here is derived from an EMBL/GenBank/DDBJ whole genome shotgun (WGS) entry which is preliminary data.</text>
</comment>
<evidence type="ECO:0000313" key="17">
    <source>
        <dbReference type="EMBL" id="TJY67009.1"/>
    </source>
</evidence>
<feature type="binding site" evidence="14">
    <location>
        <position position="217"/>
    </location>
    <ligand>
        <name>substrate</name>
    </ligand>
</feature>
<feature type="binding site" evidence="14">
    <location>
        <position position="293"/>
    </location>
    <ligand>
        <name>substrate</name>
    </ligand>
</feature>
<comment type="pathway">
    <text evidence="2 12">Cofactor biosynthesis; riboflavin biosynthesis; 5-amino-6-(D-ribitylamino)uracil from GTP: step 2/4.</text>
</comment>
<dbReference type="Gene3D" id="3.40.430.10">
    <property type="entry name" value="Dihydrofolate Reductase, subunit A"/>
    <property type="match status" value="1"/>
</dbReference>
<dbReference type="InterPro" id="IPR016192">
    <property type="entry name" value="APOBEC/CMP_deaminase_Zn-bd"/>
</dbReference>
<dbReference type="PANTHER" id="PTHR38011:SF7">
    <property type="entry name" value="2,5-DIAMINO-6-RIBOSYLAMINO-4(3H)-PYRIMIDINONE 5'-PHOSPHATE REDUCTASE"/>
    <property type="match status" value="1"/>
</dbReference>
<dbReference type="AlphaFoldDB" id="A0A4V5LYN4"/>
<evidence type="ECO:0000256" key="7">
    <source>
        <dbReference type="ARBA" id="ARBA00022723"/>
    </source>
</evidence>
<evidence type="ECO:0000256" key="15">
    <source>
        <dbReference type="PIRSR" id="PIRSR006769-3"/>
    </source>
</evidence>
<feature type="active site" description="Proton donor" evidence="13">
    <location>
        <position position="53"/>
    </location>
</feature>
<dbReference type="PANTHER" id="PTHR38011">
    <property type="entry name" value="DIHYDROFOLATE REDUCTASE FAMILY PROTEIN (AFU_ORTHOLOGUE AFUA_8G06820)"/>
    <property type="match status" value="1"/>
</dbReference>
<dbReference type="EC" id="3.5.4.26" evidence="12"/>
<dbReference type="Gene3D" id="3.40.140.10">
    <property type="entry name" value="Cytidine Deaminase, domain 2"/>
    <property type="match status" value="1"/>
</dbReference>
<dbReference type="EMBL" id="SUKA01000002">
    <property type="protein sequence ID" value="TJY67009.1"/>
    <property type="molecule type" value="Genomic_DNA"/>
</dbReference>
<evidence type="ECO:0000256" key="10">
    <source>
        <dbReference type="ARBA" id="ARBA00023002"/>
    </source>
</evidence>
<dbReference type="GO" id="GO:0008703">
    <property type="term" value="F:5-amino-6-(5-phosphoribosylamino)uracil reductase activity"/>
    <property type="evidence" value="ECO:0007669"/>
    <property type="project" value="UniProtKB-EC"/>
</dbReference>
<dbReference type="Proteomes" id="UP000309872">
    <property type="component" value="Unassembled WGS sequence"/>
</dbReference>
<gene>
    <name evidence="17" type="primary">ribD</name>
    <name evidence="17" type="ORF">FAZ19_08935</name>
</gene>
<evidence type="ECO:0000256" key="2">
    <source>
        <dbReference type="ARBA" id="ARBA00004882"/>
    </source>
</evidence>
<evidence type="ECO:0000259" key="16">
    <source>
        <dbReference type="PROSITE" id="PS51747"/>
    </source>
</evidence>
<feature type="binding site" evidence="14">
    <location>
        <position position="164"/>
    </location>
    <ligand>
        <name>NADP(+)</name>
        <dbReference type="ChEBI" id="CHEBI:58349"/>
    </ligand>
</feature>
<evidence type="ECO:0000256" key="8">
    <source>
        <dbReference type="ARBA" id="ARBA00022833"/>
    </source>
</evidence>
<dbReference type="CDD" id="cd01284">
    <property type="entry name" value="Riboflavin_deaminase-reductase"/>
    <property type="match status" value="1"/>
</dbReference>
<feature type="binding site" evidence="14">
    <location>
        <position position="210"/>
    </location>
    <ligand>
        <name>NADP(+)</name>
        <dbReference type="ChEBI" id="CHEBI:58349"/>
    </ligand>
</feature>
<dbReference type="PROSITE" id="PS00903">
    <property type="entry name" value="CYT_DCMP_DEAMINASES_1"/>
    <property type="match status" value="1"/>
</dbReference>
<dbReference type="PIRSF" id="PIRSF006769">
    <property type="entry name" value="RibD"/>
    <property type="match status" value="1"/>
</dbReference>
<organism evidence="17 18">
    <name type="scientific">Sphingobacterium alkalisoli</name>
    <dbReference type="NCBI Taxonomy" id="1874115"/>
    <lineage>
        <taxon>Bacteria</taxon>
        <taxon>Pseudomonadati</taxon>
        <taxon>Bacteroidota</taxon>
        <taxon>Sphingobacteriia</taxon>
        <taxon>Sphingobacteriales</taxon>
        <taxon>Sphingobacteriaceae</taxon>
        <taxon>Sphingobacterium</taxon>
    </lineage>
</organism>
<feature type="binding site" evidence="15">
    <location>
        <position position="94"/>
    </location>
    <ligand>
        <name>Zn(2+)</name>
        <dbReference type="ChEBI" id="CHEBI:29105"/>
        <note>catalytic</note>
    </ligand>
</feature>
<protein>
    <recommendedName>
        <fullName evidence="12">Riboflavin biosynthesis protein RibD</fullName>
    </recommendedName>
    <domain>
        <recommendedName>
            <fullName evidence="12">Diaminohydroxyphosphoribosylaminopyrimidine deaminase</fullName>
            <shortName evidence="12">DRAP deaminase</shortName>
            <ecNumber evidence="12">3.5.4.26</ecNumber>
        </recommendedName>
        <alternativeName>
            <fullName evidence="12">Riboflavin-specific deaminase</fullName>
        </alternativeName>
    </domain>
    <domain>
        <recommendedName>
            <fullName evidence="12">5-amino-6-(5-phosphoribosylamino)uracil reductase</fullName>
            <ecNumber evidence="12">1.1.1.193</ecNumber>
        </recommendedName>
        <alternativeName>
            <fullName evidence="12">HTP reductase</fullName>
        </alternativeName>
    </domain>
</protein>
<feature type="binding site" evidence="14">
    <location>
        <position position="194"/>
    </location>
    <ligand>
        <name>substrate</name>
    </ligand>
</feature>
<dbReference type="SUPFAM" id="SSF53927">
    <property type="entry name" value="Cytidine deaminase-like"/>
    <property type="match status" value="1"/>
</dbReference>
<dbReference type="InterPro" id="IPR024072">
    <property type="entry name" value="DHFR-like_dom_sf"/>
</dbReference>
<dbReference type="RefSeq" id="WP_136820357.1">
    <property type="nucleotide sequence ID" value="NZ_BMJX01000002.1"/>
</dbReference>
<feature type="binding site" evidence="14">
    <location>
        <position position="180"/>
    </location>
    <ligand>
        <name>NADP(+)</name>
        <dbReference type="ChEBI" id="CHEBI:58349"/>
    </ligand>
</feature>
<dbReference type="Pfam" id="PF00383">
    <property type="entry name" value="dCMP_cyt_deam_1"/>
    <property type="match status" value="1"/>
</dbReference>
<evidence type="ECO:0000256" key="6">
    <source>
        <dbReference type="ARBA" id="ARBA00022619"/>
    </source>
</evidence>
<comment type="similarity">
    <text evidence="5 12">In the C-terminal section; belongs to the HTP reductase family.</text>
</comment>
<comment type="pathway">
    <text evidence="3 12">Cofactor biosynthesis; riboflavin biosynthesis; 5-amino-6-(D-ribitylamino)uracil from GTP: step 3/4.</text>
</comment>
<dbReference type="Pfam" id="PF01872">
    <property type="entry name" value="RibD_C"/>
    <property type="match status" value="1"/>
</dbReference>
<dbReference type="GO" id="GO:0008270">
    <property type="term" value="F:zinc ion binding"/>
    <property type="evidence" value="ECO:0007669"/>
    <property type="project" value="InterPro"/>
</dbReference>
<comment type="catalytic activity">
    <reaction evidence="12">
        <text>2,5-diamino-6-hydroxy-4-(5-phosphoribosylamino)-pyrimidine + H2O + H(+) = 5-amino-6-(5-phospho-D-ribosylamino)uracil + NH4(+)</text>
        <dbReference type="Rhea" id="RHEA:21868"/>
        <dbReference type="ChEBI" id="CHEBI:15377"/>
        <dbReference type="ChEBI" id="CHEBI:15378"/>
        <dbReference type="ChEBI" id="CHEBI:28938"/>
        <dbReference type="ChEBI" id="CHEBI:58453"/>
        <dbReference type="ChEBI" id="CHEBI:58614"/>
        <dbReference type="EC" id="3.5.4.26"/>
    </reaction>
</comment>
<evidence type="ECO:0000256" key="9">
    <source>
        <dbReference type="ARBA" id="ARBA00022857"/>
    </source>
</evidence>
<sequence>MDKHERYMQRCLDLAVLGIGTVAPNPMVGAVIVYDDTIIGEGYTSPYGGPHAEVNAVQSAITTYGIEKARRLLTNSTIYVSLEPCAHFGKTPPCADMLIAYGFPKVVIGCLDPFSKVNGLGVEKLESAGITVVKGILEKECQFINRRFFTQINNNRPYVVLKWAETEDGYFAPADTAQRWITNAASKQLVHKWRSEEDAILVGRNTALIDNPSLTNRYWKGKSPKRILLDRDLDVPSDYHLLDQSTETIVFNTIKSEWNLNLKYIEIENFDLYLPQSVLYQLYLMDVQSILIEGGAKTLQMFINAGLWDEARIFVSEETWGAGLVSPKIDGILDGKLNVSNDQLLIYHPIL</sequence>
<comment type="cofactor">
    <cofactor evidence="12 15">
        <name>Zn(2+)</name>
        <dbReference type="ChEBI" id="CHEBI:29105"/>
    </cofactor>
    <text evidence="12 15">Binds 1 zinc ion.</text>
</comment>
<evidence type="ECO:0000313" key="18">
    <source>
        <dbReference type="Proteomes" id="UP000309872"/>
    </source>
</evidence>
<keyword evidence="9 12" id="KW-0521">NADP</keyword>
<keyword evidence="11" id="KW-0511">Multifunctional enzyme</keyword>
<dbReference type="InterPro" id="IPR050765">
    <property type="entry name" value="Riboflavin_Biosynth_HTPR"/>
</dbReference>
<name>A0A4V5LYN4_9SPHI</name>
<dbReference type="GO" id="GO:0009231">
    <property type="term" value="P:riboflavin biosynthetic process"/>
    <property type="evidence" value="ECO:0007669"/>
    <property type="project" value="UniProtKB-UniPathway"/>
</dbReference>
<keyword evidence="8 12" id="KW-0862">Zinc</keyword>
<keyword evidence="18" id="KW-1185">Reference proteome</keyword>
<evidence type="ECO:0000256" key="11">
    <source>
        <dbReference type="ARBA" id="ARBA00023268"/>
    </source>
</evidence>
<keyword evidence="12 17" id="KW-0378">Hydrolase</keyword>
<dbReference type="InterPro" id="IPR002734">
    <property type="entry name" value="RibDG_C"/>
</dbReference>
<dbReference type="GO" id="GO:0008835">
    <property type="term" value="F:diaminohydroxyphosphoribosylaminopyrimidine deaminase activity"/>
    <property type="evidence" value="ECO:0007669"/>
    <property type="project" value="UniProtKB-EC"/>
</dbReference>
<dbReference type="OrthoDB" id="9800865at2"/>
<feature type="binding site" evidence="15">
    <location>
        <position position="85"/>
    </location>
    <ligand>
        <name>Zn(2+)</name>
        <dbReference type="ChEBI" id="CHEBI:29105"/>
        <note>catalytic</note>
    </ligand>
</feature>
<evidence type="ECO:0000256" key="12">
    <source>
        <dbReference type="PIRNR" id="PIRNR006769"/>
    </source>
</evidence>
<proteinExistence type="inferred from homology"/>
<reference evidence="17 18" key="1">
    <citation type="submission" date="2019-04" db="EMBL/GenBank/DDBJ databases">
        <title>Sphingobacterium olei sp. nov., isolated from oil-contaminated soil.</title>
        <authorList>
            <person name="Liu B."/>
        </authorList>
    </citation>
    <scope>NUCLEOTIDE SEQUENCE [LARGE SCALE GENOMIC DNA]</scope>
    <source>
        <strain evidence="17 18">Y3L14</strain>
    </source>
</reference>
<comment type="catalytic activity">
    <reaction evidence="12">
        <text>5-amino-6-(5-phospho-D-ribitylamino)uracil + NADP(+) = 5-amino-6-(5-phospho-D-ribosylamino)uracil + NADPH + H(+)</text>
        <dbReference type="Rhea" id="RHEA:17845"/>
        <dbReference type="ChEBI" id="CHEBI:15378"/>
        <dbReference type="ChEBI" id="CHEBI:57783"/>
        <dbReference type="ChEBI" id="CHEBI:58349"/>
        <dbReference type="ChEBI" id="CHEBI:58421"/>
        <dbReference type="ChEBI" id="CHEBI:58453"/>
        <dbReference type="EC" id="1.1.1.193"/>
    </reaction>
</comment>
<evidence type="ECO:0000256" key="5">
    <source>
        <dbReference type="ARBA" id="ARBA00007417"/>
    </source>
</evidence>
<feature type="binding site" evidence="14">
    <location>
        <position position="206"/>
    </location>
    <ligand>
        <name>substrate</name>
    </ligand>
</feature>
<keyword evidence="7 12" id="KW-0479">Metal-binding</keyword>
<comment type="function">
    <text evidence="1 12">Converts 2,5-diamino-6-(ribosylamino)-4(3h)-pyrimidinone 5'-phosphate into 5-amino-6-(ribosylamino)-2,4(1h,3h)-pyrimidinedione 5'-phosphate.</text>
</comment>
<evidence type="ECO:0000256" key="13">
    <source>
        <dbReference type="PIRSR" id="PIRSR006769-1"/>
    </source>
</evidence>
<evidence type="ECO:0000256" key="1">
    <source>
        <dbReference type="ARBA" id="ARBA00002151"/>
    </source>
</evidence>
<accession>A0A4V5LYN4</accession>
<dbReference type="PROSITE" id="PS51747">
    <property type="entry name" value="CYT_DCMP_DEAMINASES_2"/>
    <property type="match status" value="1"/>
</dbReference>
<evidence type="ECO:0000256" key="3">
    <source>
        <dbReference type="ARBA" id="ARBA00004910"/>
    </source>
</evidence>
<evidence type="ECO:0000256" key="14">
    <source>
        <dbReference type="PIRSR" id="PIRSR006769-2"/>
    </source>
</evidence>